<proteinExistence type="predicted"/>
<reference evidence="1 2" key="1">
    <citation type="journal article" date="2021" name="Hortic Res">
        <title>High-quality reference genome and annotation aids understanding of berry development for evergreen blueberry (Vaccinium darrowii).</title>
        <authorList>
            <person name="Yu J."/>
            <person name="Hulse-Kemp A.M."/>
            <person name="Babiker E."/>
            <person name="Staton M."/>
        </authorList>
    </citation>
    <scope>NUCLEOTIDE SEQUENCE [LARGE SCALE GENOMIC DNA]</scope>
    <source>
        <strain evidence="2">cv. NJ 8807/NJ 8810</strain>
        <tissue evidence="1">Young leaf</tissue>
    </source>
</reference>
<dbReference type="EMBL" id="CM037161">
    <property type="protein sequence ID" value="KAH7854356.1"/>
    <property type="molecule type" value="Genomic_DNA"/>
</dbReference>
<evidence type="ECO:0000313" key="2">
    <source>
        <dbReference type="Proteomes" id="UP000828048"/>
    </source>
</evidence>
<dbReference type="Proteomes" id="UP000828048">
    <property type="component" value="Chromosome 11"/>
</dbReference>
<organism evidence="1 2">
    <name type="scientific">Vaccinium darrowii</name>
    <dbReference type="NCBI Taxonomy" id="229202"/>
    <lineage>
        <taxon>Eukaryota</taxon>
        <taxon>Viridiplantae</taxon>
        <taxon>Streptophyta</taxon>
        <taxon>Embryophyta</taxon>
        <taxon>Tracheophyta</taxon>
        <taxon>Spermatophyta</taxon>
        <taxon>Magnoliopsida</taxon>
        <taxon>eudicotyledons</taxon>
        <taxon>Gunneridae</taxon>
        <taxon>Pentapetalae</taxon>
        <taxon>asterids</taxon>
        <taxon>Ericales</taxon>
        <taxon>Ericaceae</taxon>
        <taxon>Vaccinioideae</taxon>
        <taxon>Vaccinieae</taxon>
        <taxon>Vaccinium</taxon>
    </lineage>
</organism>
<name>A0ACB7YLW0_9ERIC</name>
<accession>A0ACB7YLW0</accession>
<gene>
    <name evidence="1" type="ORF">Vadar_012924</name>
</gene>
<evidence type="ECO:0000313" key="1">
    <source>
        <dbReference type="EMBL" id="KAH7854356.1"/>
    </source>
</evidence>
<protein>
    <submittedName>
        <fullName evidence="1">Uncharacterized protein</fullName>
    </submittedName>
</protein>
<sequence>MASSQAMFLALFISAIAFCSRSVDANIATSMYFNWVNPLSSMTNNGNNLQLALDNTSGSGVQTKEAFLFGSIQMFIKLVPGNSAGTVTAYYMSSTGNNHDEIDFEFLGNLSGQPYIIHTNIYTQGKGNREQQFYPWFDPTADYHNYTIHWNPTEVVWYVDSLPIRVFRNYQSDGIPYPNQQGMWGYCSIWDGESWATRGGLVKTDWNSAPFIARFSNFTARACKWNGQISITQCAAPTAANWWTSPVYSKLSYAEQGVMKRVRDDYMIYDYCQDTKRFNGQMPPECSKPQY</sequence>
<comment type="caution">
    <text evidence="1">The sequence shown here is derived from an EMBL/GenBank/DDBJ whole genome shotgun (WGS) entry which is preliminary data.</text>
</comment>
<keyword evidence="2" id="KW-1185">Reference proteome</keyword>